<comment type="caution">
    <text evidence="1">The sequence shown here is derived from an EMBL/GenBank/DDBJ whole genome shotgun (WGS) entry which is preliminary data.</text>
</comment>
<proteinExistence type="predicted"/>
<organism evidence="1 2">
    <name type="scientific">Paenibacillus thalictri</name>
    <dbReference type="NCBI Taxonomy" id="2527873"/>
    <lineage>
        <taxon>Bacteria</taxon>
        <taxon>Bacillati</taxon>
        <taxon>Bacillota</taxon>
        <taxon>Bacilli</taxon>
        <taxon>Bacillales</taxon>
        <taxon>Paenibacillaceae</taxon>
        <taxon>Paenibacillus</taxon>
    </lineage>
</organism>
<keyword evidence="2" id="KW-1185">Reference proteome</keyword>
<evidence type="ECO:0000313" key="2">
    <source>
        <dbReference type="Proteomes" id="UP000293142"/>
    </source>
</evidence>
<evidence type="ECO:0000313" key="1">
    <source>
        <dbReference type="EMBL" id="TBL68002.1"/>
    </source>
</evidence>
<sequence length="70" mass="7825">MASAIITIVSSIRNSTCIIEPSGLSKRRSTFASNAPRLREFYDKKRGEGKPSRVSMVACINKLLHWLMLS</sequence>
<gene>
    <name evidence="1" type="ORF">EYB31_39020</name>
</gene>
<dbReference type="AlphaFoldDB" id="A0A4Q9DDC6"/>
<dbReference type="EMBL" id="SIRE01000051">
    <property type="protein sequence ID" value="TBL68002.1"/>
    <property type="molecule type" value="Genomic_DNA"/>
</dbReference>
<reference evidence="1 2" key="1">
    <citation type="submission" date="2019-02" db="EMBL/GenBank/DDBJ databases">
        <title>Paenibacillus sp. nov., isolated from surface-sterilized tissue of Thalictrum simplex L.</title>
        <authorList>
            <person name="Tuo L."/>
        </authorList>
    </citation>
    <scope>NUCLEOTIDE SEQUENCE [LARGE SCALE GENOMIC DNA]</scope>
    <source>
        <strain evidence="1 2">N2SHLJ1</strain>
    </source>
</reference>
<dbReference type="OrthoDB" id="9790935at2"/>
<accession>A0A4Q9DDC6</accession>
<dbReference type="Proteomes" id="UP000293142">
    <property type="component" value="Unassembled WGS sequence"/>
</dbReference>
<name>A0A4Q9DDC6_9BACL</name>
<protein>
    <submittedName>
        <fullName evidence="1">Uncharacterized protein</fullName>
    </submittedName>
</protein>